<dbReference type="GO" id="GO:0005524">
    <property type="term" value="F:ATP binding"/>
    <property type="evidence" value="ECO:0007669"/>
    <property type="project" value="InterPro"/>
</dbReference>
<dbReference type="InterPro" id="IPR017911">
    <property type="entry name" value="MacB-like_ATP-bd"/>
</dbReference>
<dbReference type="EMBL" id="FN668639">
    <property type="protein sequence ID" value="CBK20649.2"/>
    <property type="molecule type" value="Genomic_DNA"/>
</dbReference>
<dbReference type="PANTHER" id="PTHR24220">
    <property type="entry name" value="IMPORT ATP-BINDING PROTEIN"/>
    <property type="match status" value="1"/>
</dbReference>
<dbReference type="GeneID" id="24918232"/>
<protein>
    <recommendedName>
        <fullName evidence="3">ABC transporter domain-containing protein</fullName>
    </recommendedName>
</protein>
<reference evidence="4" key="1">
    <citation type="submission" date="2010-02" db="EMBL/GenBank/DDBJ databases">
        <title>Sequencing and annotation of the Blastocystis hominis genome.</title>
        <authorList>
            <person name="Wincker P."/>
        </authorList>
    </citation>
    <scope>NUCLEOTIDE SEQUENCE</scope>
    <source>
        <strain evidence="4">Singapore isolate B</strain>
    </source>
</reference>
<dbReference type="GO" id="GO:0016887">
    <property type="term" value="F:ATP hydrolysis activity"/>
    <property type="evidence" value="ECO:0007669"/>
    <property type="project" value="InterPro"/>
</dbReference>
<evidence type="ECO:0000256" key="1">
    <source>
        <dbReference type="ARBA" id="ARBA00022448"/>
    </source>
</evidence>
<keyword evidence="1" id="KW-0813">Transport</keyword>
<dbReference type="OrthoDB" id="4769at2759"/>
<dbReference type="GO" id="GO:0005886">
    <property type="term" value="C:plasma membrane"/>
    <property type="evidence" value="ECO:0007669"/>
    <property type="project" value="TreeGrafter"/>
</dbReference>
<feature type="compositionally biased region" description="Polar residues" evidence="2">
    <location>
        <begin position="1"/>
        <end position="18"/>
    </location>
</feature>
<evidence type="ECO:0000256" key="2">
    <source>
        <dbReference type="SAM" id="MobiDB-lite"/>
    </source>
</evidence>
<dbReference type="InterPro" id="IPR027417">
    <property type="entry name" value="P-loop_NTPase"/>
</dbReference>
<dbReference type="Pfam" id="PF00005">
    <property type="entry name" value="ABC_tran"/>
    <property type="match status" value="1"/>
</dbReference>
<dbReference type="CDD" id="cd03255">
    <property type="entry name" value="ABC_MJ0796_LolCDE_FtsE"/>
    <property type="match status" value="1"/>
</dbReference>
<proteinExistence type="predicted"/>
<dbReference type="Proteomes" id="UP000008312">
    <property type="component" value="Unassembled WGS sequence"/>
</dbReference>
<sequence length="252" mass="27559">MQTSIVDETSNVWSNSLPPSKEIVSISSEHSPRKHRNGLFHTQHDPNSNSESGEEDSDNASQSVVLEVKNAHKTYLLGLEGVPAIRGVDLCVHRGEFVIIVGKSGSGKSSLLNILGTVDSPTRGELSIAGYTFHDKVSDRIVSQIRLNAIGFVFQTFNLIPGMTAAQNIELPLILKGELTRSQRREAVDELLQRVGMAERRDHYPSQLSGGEQQRVSIARGLANSPDLLLLDEPTGDLDTLNTIRIMNLLGE</sequence>
<name>D8LYJ4_BLAHO</name>
<organism evidence="4">
    <name type="scientific">Blastocystis hominis</name>
    <dbReference type="NCBI Taxonomy" id="12968"/>
    <lineage>
        <taxon>Eukaryota</taxon>
        <taxon>Sar</taxon>
        <taxon>Stramenopiles</taxon>
        <taxon>Bigyra</taxon>
        <taxon>Opalozoa</taxon>
        <taxon>Opalinata</taxon>
        <taxon>Blastocystidae</taxon>
        <taxon>Blastocystis</taxon>
    </lineage>
</organism>
<dbReference type="AlphaFoldDB" id="D8LYJ4"/>
<dbReference type="InterPro" id="IPR015854">
    <property type="entry name" value="ABC_transpr_LolD-like"/>
</dbReference>
<evidence type="ECO:0000259" key="3">
    <source>
        <dbReference type="PROSITE" id="PS50893"/>
    </source>
</evidence>
<dbReference type="PROSITE" id="PS00211">
    <property type="entry name" value="ABC_TRANSPORTER_1"/>
    <property type="match status" value="1"/>
</dbReference>
<feature type="region of interest" description="Disordered" evidence="2">
    <location>
        <begin position="1"/>
        <end position="62"/>
    </location>
</feature>
<dbReference type="InParanoid" id="D8LYJ4"/>
<dbReference type="FunCoup" id="D8LYJ4">
    <property type="interactions" value="18"/>
</dbReference>
<evidence type="ECO:0000313" key="5">
    <source>
        <dbReference type="Proteomes" id="UP000008312"/>
    </source>
</evidence>
<dbReference type="PROSITE" id="PS50893">
    <property type="entry name" value="ABC_TRANSPORTER_2"/>
    <property type="match status" value="1"/>
</dbReference>
<dbReference type="Gene3D" id="3.40.50.300">
    <property type="entry name" value="P-loop containing nucleotide triphosphate hydrolases"/>
    <property type="match status" value="1"/>
</dbReference>
<dbReference type="PANTHER" id="PTHR24220:SF688">
    <property type="entry name" value="ABC TRANSPORTER H FAMILY MEMBER 2"/>
    <property type="match status" value="1"/>
</dbReference>
<evidence type="ECO:0000313" key="4">
    <source>
        <dbReference type="EMBL" id="CBK20649.2"/>
    </source>
</evidence>
<dbReference type="InterPro" id="IPR017871">
    <property type="entry name" value="ABC_transporter-like_CS"/>
</dbReference>
<dbReference type="InterPro" id="IPR003439">
    <property type="entry name" value="ABC_transporter-like_ATP-bd"/>
</dbReference>
<dbReference type="RefSeq" id="XP_012894697.1">
    <property type="nucleotide sequence ID" value="XM_013039243.1"/>
</dbReference>
<dbReference type="GO" id="GO:0022857">
    <property type="term" value="F:transmembrane transporter activity"/>
    <property type="evidence" value="ECO:0007669"/>
    <property type="project" value="TreeGrafter"/>
</dbReference>
<accession>D8LYJ4</accession>
<feature type="domain" description="ABC transporter" evidence="3">
    <location>
        <begin position="66"/>
        <end position="251"/>
    </location>
</feature>
<dbReference type="SUPFAM" id="SSF52540">
    <property type="entry name" value="P-loop containing nucleoside triphosphate hydrolases"/>
    <property type="match status" value="1"/>
</dbReference>
<gene>
    <name evidence="4" type="ORF">GSBLH_T00000945001</name>
</gene>
<keyword evidence="5" id="KW-1185">Reference proteome</keyword>